<name>A0A239DJD7_9BURK</name>
<sequence>MILSFKRHEASDEKGYVIYGKSPRHADFIRVNAEHPALLELDRLLQAAVEDSCSDSLSRYAAPCWFQFATADRRHALLGVLAPSVDQAGRRYPLLAALTLPAPIVAGMACISSVALEIFAAGLLQQFEQGSGQGIAAAPAFDVFACRQYLESSLQAADTLGDAVLAESVLARYMESTSTRYFGGLLDDHIGSRDALAQALLNLLFYRAFLRRFPGQEAHQSIMLPLPPDRGEQVLAASAWLRLLEAIRQGNDDDLPWLATFLIKQESSSRFLLMTGFHGADRRLLAQALQPALNDAHRLDLGSRQEAWCRHPLYAEVAYALDRLLADPACSLKRLAWFLADVSAKLDDRLDA</sequence>
<protein>
    <submittedName>
        <fullName evidence="1">Type VI secretion system protein ImpM</fullName>
    </submittedName>
</protein>
<organism evidence="1 2">
    <name type="scientific">Noviherbaspirillum humi</name>
    <dbReference type="NCBI Taxonomy" id="1688639"/>
    <lineage>
        <taxon>Bacteria</taxon>
        <taxon>Pseudomonadati</taxon>
        <taxon>Pseudomonadota</taxon>
        <taxon>Betaproteobacteria</taxon>
        <taxon>Burkholderiales</taxon>
        <taxon>Oxalobacteraceae</taxon>
        <taxon>Noviherbaspirillum</taxon>
    </lineage>
</organism>
<keyword evidence="2" id="KW-1185">Reference proteome</keyword>
<reference evidence="1 2" key="1">
    <citation type="submission" date="2017-06" db="EMBL/GenBank/DDBJ databases">
        <authorList>
            <person name="Kim H.J."/>
            <person name="Triplett B.A."/>
        </authorList>
    </citation>
    <scope>NUCLEOTIDE SEQUENCE [LARGE SCALE GENOMIC DNA]</scope>
    <source>
        <strain evidence="1 2">U15</strain>
    </source>
</reference>
<evidence type="ECO:0000313" key="1">
    <source>
        <dbReference type="EMBL" id="SNS32517.1"/>
    </source>
</evidence>
<accession>A0A239DJD7</accession>
<proteinExistence type="predicted"/>
<dbReference type="RefSeq" id="WP_089398091.1">
    <property type="nucleotide sequence ID" value="NZ_FZOT01000002.1"/>
</dbReference>
<dbReference type="Gene3D" id="3.40.1730.10">
    <property type="entry name" value="pa0076 domain"/>
    <property type="match status" value="1"/>
</dbReference>
<dbReference type="InterPro" id="IPR038225">
    <property type="entry name" value="TagF_sf"/>
</dbReference>
<dbReference type="NCBIfam" id="TIGR03373">
    <property type="entry name" value="VI_minor_4"/>
    <property type="match status" value="1"/>
</dbReference>
<dbReference type="AlphaFoldDB" id="A0A239DJD7"/>
<dbReference type="EMBL" id="FZOT01000002">
    <property type="protein sequence ID" value="SNS32517.1"/>
    <property type="molecule type" value="Genomic_DNA"/>
</dbReference>
<dbReference type="OrthoDB" id="9801841at2"/>
<evidence type="ECO:0000313" key="2">
    <source>
        <dbReference type="Proteomes" id="UP000198284"/>
    </source>
</evidence>
<gene>
    <name evidence="1" type="ORF">SAMN06265795_102221</name>
</gene>
<dbReference type="Proteomes" id="UP000198284">
    <property type="component" value="Unassembled WGS sequence"/>
</dbReference>
<dbReference type="InterPro" id="IPR017748">
    <property type="entry name" value="TagF"/>
</dbReference>
<dbReference type="Pfam" id="PF09867">
    <property type="entry name" value="TagF_N"/>
    <property type="match status" value="1"/>
</dbReference>